<keyword evidence="3" id="KW-1185">Reference proteome</keyword>
<dbReference type="GO" id="GO:0016301">
    <property type="term" value="F:kinase activity"/>
    <property type="evidence" value="ECO:0007669"/>
    <property type="project" value="UniProtKB-KW"/>
</dbReference>
<evidence type="ECO:0000313" key="3">
    <source>
        <dbReference type="Proteomes" id="UP000043764"/>
    </source>
</evidence>
<name>A0A0H5DJ43_9RHOB</name>
<dbReference type="InterPro" id="IPR002575">
    <property type="entry name" value="Aminoglycoside_PTrfase"/>
</dbReference>
<dbReference type="EMBL" id="CVRL01000041">
    <property type="protein sequence ID" value="CRL12420.1"/>
    <property type="molecule type" value="Genomic_DNA"/>
</dbReference>
<evidence type="ECO:0000313" key="2">
    <source>
        <dbReference type="EMBL" id="CRL12420.1"/>
    </source>
</evidence>
<protein>
    <submittedName>
        <fullName evidence="2">Thiamine kinase</fullName>
    </submittedName>
</protein>
<proteinExistence type="predicted"/>
<dbReference type="AlphaFoldDB" id="A0A0H5DJ43"/>
<organism evidence="2 3">
    <name type="scientific">Phaeobacter italicus</name>
    <dbReference type="NCBI Taxonomy" id="481446"/>
    <lineage>
        <taxon>Bacteria</taxon>
        <taxon>Pseudomonadati</taxon>
        <taxon>Pseudomonadota</taxon>
        <taxon>Alphaproteobacteria</taxon>
        <taxon>Rhodobacterales</taxon>
        <taxon>Roseobacteraceae</taxon>
        <taxon>Phaeobacter</taxon>
    </lineage>
</organism>
<reference evidence="3" key="1">
    <citation type="submission" date="2015-05" db="EMBL/GenBank/DDBJ databases">
        <authorList>
            <person name="Rodrigo-Torres Lidia"/>
            <person name="Arahal R.David."/>
        </authorList>
    </citation>
    <scope>NUCLEOTIDE SEQUENCE [LARGE SCALE GENOMIC DNA]</scope>
    <source>
        <strain evidence="3">CECT 7321</strain>
    </source>
</reference>
<dbReference type="STRING" id="481446.NIT7645_02809"/>
<feature type="domain" description="Aminoglycoside phosphotransferase" evidence="1">
    <location>
        <begin position="14"/>
        <end position="191"/>
    </location>
</feature>
<dbReference type="Proteomes" id="UP000043764">
    <property type="component" value="Unassembled WGS sequence"/>
</dbReference>
<dbReference type="InterPro" id="IPR011009">
    <property type="entry name" value="Kinase-like_dom_sf"/>
</dbReference>
<sequence length="243" mass="26740">MVVKLYARDTDNPLFANDPQRERAALQALGGTGMVPHYLSDGAFEGQQWLAYTHIPGETWSQNAGHVAQLLGRLHDQPAISGLPQGCNGSRALAEQTHHILGRCQGAETLLAVEPRGEVVPYLSPTLIHGDPVPGNIVAHDGTLTLIDWQCPQIGDPTEDLALFLSPAMQQVYRGAPLSAAEEAAFLDRYPDPQLVARYLALRPWYHWRMAAYCLWRDQRDGRTPSRAFDLELAALRACPESG</sequence>
<accession>A0A0H5DJ43</accession>
<gene>
    <name evidence="2" type="ORF">NIT7321_03294</name>
</gene>
<dbReference type="Gene3D" id="3.90.1200.10">
    <property type="match status" value="1"/>
</dbReference>
<evidence type="ECO:0000259" key="1">
    <source>
        <dbReference type="Pfam" id="PF01636"/>
    </source>
</evidence>
<keyword evidence="2" id="KW-0808">Transferase</keyword>
<keyword evidence="2" id="KW-0418">Kinase</keyword>
<dbReference type="SUPFAM" id="SSF56112">
    <property type="entry name" value="Protein kinase-like (PK-like)"/>
    <property type="match status" value="1"/>
</dbReference>
<dbReference type="Pfam" id="PF01636">
    <property type="entry name" value="APH"/>
    <property type="match status" value="1"/>
</dbReference>